<dbReference type="EMBL" id="JACBXS010000025">
    <property type="protein sequence ID" value="NYS25811.1"/>
    <property type="molecule type" value="Genomic_DNA"/>
</dbReference>
<evidence type="ECO:0000256" key="1">
    <source>
        <dbReference type="SAM" id="MobiDB-lite"/>
    </source>
</evidence>
<accession>A0A7Z0I0R1</accession>
<dbReference type="RefSeq" id="WP_179906609.1">
    <property type="nucleotide sequence ID" value="NZ_JACBXS010000025.1"/>
</dbReference>
<name>A0A7Z0I0R1_9RHOB</name>
<protein>
    <submittedName>
        <fullName evidence="2">Uncharacterized protein</fullName>
    </submittedName>
</protein>
<feature type="region of interest" description="Disordered" evidence="1">
    <location>
        <begin position="22"/>
        <end position="118"/>
    </location>
</feature>
<sequence length="428" mass="45298">MTQNTPNAKFVFDAAQPVGVARPAVAENPAGAGTPPDADAGRHPSRRASSGADMGADPQAMPDDLRIRSTIADLVRQDSPSGPDTPDAQPVARAPASAPHDTAPSPQPEAPPPGGAEAERAPALQALYTRGRAPDPQALFPQLLNTLCVSGHAITMAELRGNAILLALDGHRIAIALDDSPAPEAPPLFRPETPFAELPAARLALALRKCHWRLLITVAPGIPDHTMQAATDALFAHLPPQIVVWLPGQLALCAREYARCALSDLNAMQRGAPLPHLRHRYERPVLAAESQRCSVFSGAKPAQQSAQDRRLTQRRTRPEDARFPPVPVGSPVMRGASRRPEEEARIGPVLRCPEEAPPPARASGPPDELSPPKRLKRLALTDALCDAITIDTGTSQPQMVTTLLLTASLGLKISSLMISAMGAAAVTF</sequence>
<feature type="compositionally biased region" description="Basic and acidic residues" evidence="1">
    <location>
        <begin position="307"/>
        <end position="322"/>
    </location>
</feature>
<dbReference type="Proteomes" id="UP000529417">
    <property type="component" value="Unassembled WGS sequence"/>
</dbReference>
<feature type="compositionally biased region" description="Pro residues" evidence="1">
    <location>
        <begin position="105"/>
        <end position="114"/>
    </location>
</feature>
<dbReference type="AlphaFoldDB" id="A0A7Z0I0R1"/>
<feature type="region of interest" description="Disordered" evidence="1">
    <location>
        <begin position="296"/>
        <end position="372"/>
    </location>
</feature>
<reference evidence="2 3" key="1">
    <citation type="journal article" date="2000" name="Arch. Microbiol.">
        <title>Rhodobaca bogoriensis gen. nov. and sp. nov., an alkaliphilic purple nonsulfur bacterium from African Rift Valley soda lakes.</title>
        <authorList>
            <person name="Milford A.D."/>
            <person name="Achenbach L.A."/>
            <person name="Jung D.O."/>
            <person name="Madigan M.T."/>
        </authorList>
    </citation>
    <scope>NUCLEOTIDE SEQUENCE [LARGE SCALE GENOMIC DNA]</scope>
    <source>
        <strain evidence="2 3">2376</strain>
    </source>
</reference>
<evidence type="ECO:0000313" key="3">
    <source>
        <dbReference type="Proteomes" id="UP000529417"/>
    </source>
</evidence>
<organism evidence="2 3">
    <name type="scientific">Rhabdonatronobacter sediminivivens</name>
    <dbReference type="NCBI Taxonomy" id="2743469"/>
    <lineage>
        <taxon>Bacteria</taxon>
        <taxon>Pseudomonadati</taxon>
        <taxon>Pseudomonadota</taxon>
        <taxon>Alphaproteobacteria</taxon>
        <taxon>Rhodobacterales</taxon>
        <taxon>Paracoccaceae</taxon>
        <taxon>Rhabdonatronobacter</taxon>
    </lineage>
</organism>
<proteinExistence type="predicted"/>
<keyword evidence="3" id="KW-1185">Reference proteome</keyword>
<feature type="compositionally biased region" description="Low complexity" evidence="1">
    <location>
        <begin position="29"/>
        <end position="38"/>
    </location>
</feature>
<gene>
    <name evidence="2" type="ORF">HUK65_12490</name>
</gene>
<comment type="caution">
    <text evidence="2">The sequence shown here is derived from an EMBL/GenBank/DDBJ whole genome shotgun (WGS) entry which is preliminary data.</text>
</comment>
<evidence type="ECO:0000313" key="2">
    <source>
        <dbReference type="EMBL" id="NYS25811.1"/>
    </source>
</evidence>